<dbReference type="Proteomes" id="UP000199441">
    <property type="component" value="Unassembled WGS sequence"/>
</dbReference>
<dbReference type="STRING" id="670155.SAMN04488001_0134"/>
<dbReference type="EMBL" id="FNOI01000011">
    <property type="protein sequence ID" value="SDX66083.1"/>
    <property type="molecule type" value="Genomic_DNA"/>
</dbReference>
<gene>
    <name evidence="2" type="ORF">SAMN04488001_0134</name>
</gene>
<evidence type="ECO:0000313" key="3">
    <source>
        <dbReference type="Proteomes" id="UP000199441"/>
    </source>
</evidence>
<sequence length="139" mass="14390">MRRILPLSFCLFAAAAPALSQDATAGALTVELNTTQASADACTLSFMVTNDTGTAIDKAVFETVLFNASGAVQSLTLFDFGTLPPNRPRVRQFAVPNMACADLSRILFNGASTCTAADAGVCDTALKPVSRVGSVEVLG</sequence>
<keyword evidence="1" id="KW-0732">Signal</keyword>
<dbReference type="RefSeq" id="WP_089949028.1">
    <property type="nucleotide sequence ID" value="NZ_FNOI01000011.1"/>
</dbReference>
<evidence type="ECO:0000313" key="2">
    <source>
        <dbReference type="EMBL" id="SDX66083.1"/>
    </source>
</evidence>
<dbReference type="AlphaFoldDB" id="A0A1H3DHY8"/>
<feature type="chain" id="PRO_5011513081" description="Tat (Twin-arginine translocation) pathway signal sequence" evidence="1">
    <location>
        <begin position="21"/>
        <end position="139"/>
    </location>
</feature>
<name>A0A1H3DHY8_9RHOB</name>
<feature type="signal peptide" evidence="1">
    <location>
        <begin position="1"/>
        <end position="20"/>
    </location>
</feature>
<reference evidence="3" key="1">
    <citation type="submission" date="2016-10" db="EMBL/GenBank/DDBJ databases">
        <authorList>
            <person name="Varghese N."/>
            <person name="Submissions S."/>
        </authorList>
    </citation>
    <scope>NUCLEOTIDE SEQUENCE [LARGE SCALE GENOMIC DNA]</scope>
    <source>
        <strain evidence="3">DSM 26922</strain>
    </source>
</reference>
<proteinExistence type="predicted"/>
<organism evidence="2 3">
    <name type="scientific">Litoreibacter albidus</name>
    <dbReference type="NCBI Taxonomy" id="670155"/>
    <lineage>
        <taxon>Bacteria</taxon>
        <taxon>Pseudomonadati</taxon>
        <taxon>Pseudomonadota</taxon>
        <taxon>Alphaproteobacteria</taxon>
        <taxon>Rhodobacterales</taxon>
        <taxon>Roseobacteraceae</taxon>
        <taxon>Litoreibacter</taxon>
    </lineage>
</organism>
<dbReference type="OrthoDB" id="7707524at2"/>
<keyword evidence="3" id="KW-1185">Reference proteome</keyword>
<accession>A0A1H3DHY8</accession>
<protein>
    <recommendedName>
        <fullName evidence="4">Tat (Twin-arginine translocation) pathway signal sequence</fullName>
    </recommendedName>
</protein>
<evidence type="ECO:0000256" key="1">
    <source>
        <dbReference type="SAM" id="SignalP"/>
    </source>
</evidence>
<evidence type="ECO:0008006" key="4">
    <source>
        <dbReference type="Google" id="ProtNLM"/>
    </source>
</evidence>